<organism evidence="1 2">
    <name type="scientific">Melastoma candidum</name>
    <dbReference type="NCBI Taxonomy" id="119954"/>
    <lineage>
        <taxon>Eukaryota</taxon>
        <taxon>Viridiplantae</taxon>
        <taxon>Streptophyta</taxon>
        <taxon>Embryophyta</taxon>
        <taxon>Tracheophyta</taxon>
        <taxon>Spermatophyta</taxon>
        <taxon>Magnoliopsida</taxon>
        <taxon>eudicotyledons</taxon>
        <taxon>Gunneridae</taxon>
        <taxon>Pentapetalae</taxon>
        <taxon>rosids</taxon>
        <taxon>malvids</taxon>
        <taxon>Myrtales</taxon>
        <taxon>Melastomataceae</taxon>
        <taxon>Melastomatoideae</taxon>
        <taxon>Melastomateae</taxon>
        <taxon>Melastoma</taxon>
    </lineage>
</organism>
<sequence>MGVERFGRGHYTGMETTHVMISILLVDDDSTVLAIASMLLRTFKYEVKAVKSPADALSSLRGRRGAYDLVVTDYHMPGMNGLELQKVVQAEYKLPVIVMSADERECIIMKTLECGAAFFIAKPIKAEDVKNIWQYAVASRKGKSVPSLYKAGVINVGHGPTAREVEAKRIAGLGGPMDMECGGETTDAEEVDSLASMAEIKERRSKRGASKRKHQKKEKGINGGQSSQPNNPKRSKVVWTTTLHNLFLQALNHIGLDKAVPKNILEYMGVPGITRENVASHLQKYRIFLRRVADKTYARSTSLEKTSKLSFVTTHQSMINNFQEDGLGYFKPSRLNLPDDFCKNLSSSSSGILIESSSRSNSVCQFSSQSLDKTDTGIGFEANSSGLRLISHQVDSMETTIPSVVRLPFGNAITTTTNSLASTNHLYMKQFQSRELPLVPLGGVGTTVSVNQKMEKQNLRPALTARNSINPIDDDDIMNSAERFMDILTQEGPSVRLNGPDYPTPGFPSLLINNSAATTPALNSALNEENKEDHQTPGEKKTALPNTCSQHQVGDNDLFNVLFEHMHYSDHRRRDSSGNSMDIFSSCYDLPFGGAPRLNQEHGNEHRRFPNPMEPCLLQSQATQDQQPAALGPPTVTLPRLQDVWIDNPSAEDQVWAEDFLDSLLDTSSPPRLL</sequence>
<keyword evidence="2" id="KW-1185">Reference proteome</keyword>
<name>A0ACB9M750_9MYRT</name>
<evidence type="ECO:0000313" key="1">
    <source>
        <dbReference type="EMBL" id="KAI4320032.1"/>
    </source>
</evidence>
<protein>
    <submittedName>
        <fullName evidence="1">Uncharacterized protein</fullName>
    </submittedName>
</protein>
<evidence type="ECO:0000313" key="2">
    <source>
        <dbReference type="Proteomes" id="UP001057402"/>
    </source>
</evidence>
<gene>
    <name evidence="1" type="ORF">MLD38_033556</name>
</gene>
<dbReference type="Proteomes" id="UP001057402">
    <property type="component" value="Chromosome 10"/>
</dbReference>
<proteinExistence type="predicted"/>
<comment type="caution">
    <text evidence="1">The sequence shown here is derived from an EMBL/GenBank/DDBJ whole genome shotgun (WGS) entry which is preliminary data.</text>
</comment>
<accession>A0ACB9M750</accession>
<dbReference type="EMBL" id="CM042889">
    <property type="protein sequence ID" value="KAI4320032.1"/>
    <property type="molecule type" value="Genomic_DNA"/>
</dbReference>
<reference evidence="2" key="1">
    <citation type="journal article" date="2023" name="Front. Plant Sci.">
        <title>Chromosomal-level genome assembly of Melastoma candidum provides insights into trichome evolution.</title>
        <authorList>
            <person name="Zhong Y."/>
            <person name="Wu W."/>
            <person name="Sun C."/>
            <person name="Zou P."/>
            <person name="Liu Y."/>
            <person name="Dai S."/>
            <person name="Zhou R."/>
        </authorList>
    </citation>
    <scope>NUCLEOTIDE SEQUENCE [LARGE SCALE GENOMIC DNA]</scope>
</reference>